<organism evidence="1 2">
    <name type="scientific">Rhipicephalus sanguineus</name>
    <name type="common">Brown dog tick</name>
    <name type="synonym">Ixodes sanguineus</name>
    <dbReference type="NCBI Taxonomy" id="34632"/>
    <lineage>
        <taxon>Eukaryota</taxon>
        <taxon>Metazoa</taxon>
        <taxon>Ecdysozoa</taxon>
        <taxon>Arthropoda</taxon>
        <taxon>Chelicerata</taxon>
        <taxon>Arachnida</taxon>
        <taxon>Acari</taxon>
        <taxon>Parasitiformes</taxon>
        <taxon>Ixodida</taxon>
        <taxon>Ixodoidea</taxon>
        <taxon>Ixodidae</taxon>
        <taxon>Rhipicephalinae</taxon>
        <taxon>Rhipicephalus</taxon>
        <taxon>Rhipicephalus</taxon>
    </lineage>
</organism>
<comment type="caution">
    <text evidence="1">The sequence shown here is derived from an EMBL/GenBank/DDBJ whole genome shotgun (WGS) entry which is preliminary data.</text>
</comment>
<keyword evidence="2" id="KW-1185">Reference proteome</keyword>
<gene>
    <name evidence="1" type="ORF">HPB52_018711</name>
</gene>
<dbReference type="EMBL" id="JABSTV010001247">
    <property type="protein sequence ID" value="KAH7972914.1"/>
    <property type="molecule type" value="Genomic_DNA"/>
</dbReference>
<accession>A0A9D4T6B3</accession>
<proteinExistence type="predicted"/>
<sequence length="140" mass="16642">MGRDCCDMHLPLQEQWATYFSKYTEGSYMGSEHLDHYERSTTIIKKLFEDKEVGKVGLRYLVAWSIYRQLAKFTDPYLMRGYKKADEACFLLVKDVMRLAIVSHYFQKRDSGDLEERFWRCDLRGGGRTSSSQWRMLRNV</sequence>
<evidence type="ECO:0000313" key="2">
    <source>
        <dbReference type="Proteomes" id="UP000821837"/>
    </source>
</evidence>
<evidence type="ECO:0000313" key="1">
    <source>
        <dbReference type="EMBL" id="KAH7972914.1"/>
    </source>
</evidence>
<dbReference type="Proteomes" id="UP000821837">
    <property type="component" value="Chromosome 11"/>
</dbReference>
<name>A0A9D4T6B3_RHISA</name>
<protein>
    <submittedName>
        <fullName evidence="1">Uncharacterized protein</fullName>
    </submittedName>
</protein>
<reference evidence="1" key="2">
    <citation type="submission" date="2021-09" db="EMBL/GenBank/DDBJ databases">
        <authorList>
            <person name="Jia N."/>
            <person name="Wang J."/>
            <person name="Shi W."/>
            <person name="Du L."/>
            <person name="Sun Y."/>
            <person name="Zhan W."/>
            <person name="Jiang J."/>
            <person name="Wang Q."/>
            <person name="Zhang B."/>
            <person name="Ji P."/>
            <person name="Sakyi L.B."/>
            <person name="Cui X."/>
            <person name="Yuan T."/>
            <person name="Jiang B."/>
            <person name="Yang W."/>
            <person name="Lam T.T.-Y."/>
            <person name="Chang Q."/>
            <person name="Ding S."/>
            <person name="Wang X."/>
            <person name="Zhu J."/>
            <person name="Ruan X."/>
            <person name="Zhao L."/>
            <person name="Wei J."/>
            <person name="Que T."/>
            <person name="Du C."/>
            <person name="Cheng J."/>
            <person name="Dai P."/>
            <person name="Han X."/>
            <person name="Huang E."/>
            <person name="Gao Y."/>
            <person name="Liu J."/>
            <person name="Shao H."/>
            <person name="Ye R."/>
            <person name="Li L."/>
            <person name="Wei W."/>
            <person name="Wang X."/>
            <person name="Wang C."/>
            <person name="Huo Q."/>
            <person name="Li W."/>
            <person name="Guo W."/>
            <person name="Chen H."/>
            <person name="Chen S."/>
            <person name="Zhou L."/>
            <person name="Zhou L."/>
            <person name="Ni X."/>
            <person name="Tian J."/>
            <person name="Zhou Y."/>
            <person name="Sheng Y."/>
            <person name="Liu T."/>
            <person name="Pan Y."/>
            <person name="Xia L."/>
            <person name="Li J."/>
            <person name="Zhao F."/>
            <person name="Cao W."/>
        </authorList>
    </citation>
    <scope>NUCLEOTIDE SEQUENCE</scope>
    <source>
        <strain evidence="1">Rsan-2018</strain>
        <tissue evidence="1">Larvae</tissue>
    </source>
</reference>
<dbReference type="AlphaFoldDB" id="A0A9D4T6B3"/>
<reference evidence="1" key="1">
    <citation type="journal article" date="2020" name="Cell">
        <title>Large-Scale Comparative Analyses of Tick Genomes Elucidate Their Genetic Diversity and Vector Capacities.</title>
        <authorList>
            <consortium name="Tick Genome and Microbiome Consortium (TIGMIC)"/>
            <person name="Jia N."/>
            <person name="Wang J."/>
            <person name="Shi W."/>
            <person name="Du L."/>
            <person name="Sun Y."/>
            <person name="Zhan W."/>
            <person name="Jiang J.F."/>
            <person name="Wang Q."/>
            <person name="Zhang B."/>
            <person name="Ji P."/>
            <person name="Bell-Sakyi L."/>
            <person name="Cui X.M."/>
            <person name="Yuan T.T."/>
            <person name="Jiang B.G."/>
            <person name="Yang W.F."/>
            <person name="Lam T.T."/>
            <person name="Chang Q.C."/>
            <person name="Ding S.J."/>
            <person name="Wang X.J."/>
            <person name="Zhu J.G."/>
            <person name="Ruan X.D."/>
            <person name="Zhao L."/>
            <person name="Wei J.T."/>
            <person name="Ye R.Z."/>
            <person name="Que T.C."/>
            <person name="Du C.H."/>
            <person name="Zhou Y.H."/>
            <person name="Cheng J.X."/>
            <person name="Dai P.F."/>
            <person name="Guo W.B."/>
            <person name="Han X.H."/>
            <person name="Huang E.J."/>
            <person name="Li L.F."/>
            <person name="Wei W."/>
            <person name="Gao Y.C."/>
            <person name="Liu J.Z."/>
            <person name="Shao H.Z."/>
            <person name="Wang X."/>
            <person name="Wang C.C."/>
            <person name="Yang T.C."/>
            <person name="Huo Q.B."/>
            <person name="Li W."/>
            <person name="Chen H.Y."/>
            <person name="Chen S.E."/>
            <person name="Zhou L.G."/>
            <person name="Ni X.B."/>
            <person name="Tian J.H."/>
            <person name="Sheng Y."/>
            <person name="Liu T."/>
            <person name="Pan Y.S."/>
            <person name="Xia L.Y."/>
            <person name="Li J."/>
            <person name="Zhao F."/>
            <person name="Cao W.C."/>
        </authorList>
    </citation>
    <scope>NUCLEOTIDE SEQUENCE</scope>
    <source>
        <strain evidence="1">Rsan-2018</strain>
    </source>
</reference>